<dbReference type="GO" id="GO:0003676">
    <property type="term" value="F:nucleic acid binding"/>
    <property type="evidence" value="ECO:0007669"/>
    <property type="project" value="InterPro"/>
</dbReference>
<dbReference type="SUPFAM" id="SSF57756">
    <property type="entry name" value="Retrovirus zinc finger-like domains"/>
    <property type="match status" value="1"/>
</dbReference>
<feature type="compositionally biased region" description="Acidic residues" evidence="1">
    <location>
        <begin position="22"/>
        <end position="33"/>
    </location>
</feature>
<dbReference type="GO" id="GO:0016301">
    <property type="term" value="F:kinase activity"/>
    <property type="evidence" value="ECO:0007669"/>
    <property type="project" value="UniProtKB-KW"/>
</dbReference>
<evidence type="ECO:0000256" key="1">
    <source>
        <dbReference type="SAM" id="MobiDB-lite"/>
    </source>
</evidence>
<name>A0A7J0DV31_9ERIC</name>
<keyword evidence="2" id="KW-0808">Transferase</keyword>
<accession>A0A7J0DV31</accession>
<dbReference type="GO" id="GO:0008270">
    <property type="term" value="F:zinc ion binding"/>
    <property type="evidence" value="ECO:0007669"/>
    <property type="project" value="InterPro"/>
</dbReference>
<dbReference type="InterPro" id="IPR036875">
    <property type="entry name" value="Znf_CCHC_sf"/>
</dbReference>
<feature type="region of interest" description="Disordered" evidence="1">
    <location>
        <begin position="179"/>
        <end position="198"/>
    </location>
</feature>
<comment type="caution">
    <text evidence="2">The sequence shown here is derived from an EMBL/GenBank/DDBJ whole genome shotgun (WGS) entry which is preliminary data.</text>
</comment>
<evidence type="ECO:0000313" key="2">
    <source>
        <dbReference type="EMBL" id="GFS42821.1"/>
    </source>
</evidence>
<dbReference type="PANTHER" id="PTHR34222:SF100">
    <property type="entry name" value="CCHC-TYPE DOMAIN-CONTAINING PROTEIN"/>
    <property type="match status" value="1"/>
</dbReference>
<keyword evidence="2" id="KW-0670">Pyruvate</keyword>
<protein>
    <submittedName>
        <fullName evidence="2">Phosphoenolpyruvate carboxykinase 1</fullName>
    </submittedName>
</protein>
<proteinExistence type="predicted"/>
<gene>
    <name evidence="2" type="ORF">Acr_00g0081870</name>
</gene>
<dbReference type="EMBL" id="BJWL01000404">
    <property type="protein sequence ID" value="GFS42821.1"/>
    <property type="molecule type" value="Genomic_DNA"/>
</dbReference>
<feature type="compositionally biased region" description="Polar residues" evidence="1">
    <location>
        <begin position="8"/>
        <end position="18"/>
    </location>
</feature>
<dbReference type="Proteomes" id="UP000585474">
    <property type="component" value="Unassembled WGS sequence"/>
</dbReference>
<reference evidence="3" key="1">
    <citation type="submission" date="2019-07" db="EMBL/GenBank/DDBJ databases">
        <title>De Novo Assembly of kiwifruit Actinidia rufa.</title>
        <authorList>
            <person name="Sugita-Konishi S."/>
            <person name="Sato K."/>
            <person name="Mori E."/>
            <person name="Abe Y."/>
            <person name="Kisaki G."/>
            <person name="Hamano K."/>
            <person name="Suezawa K."/>
            <person name="Otani M."/>
            <person name="Fukuda T."/>
            <person name="Manabe T."/>
            <person name="Gomi K."/>
            <person name="Tabuchi M."/>
            <person name="Akimitsu K."/>
            <person name="Kataoka I."/>
        </authorList>
    </citation>
    <scope>NUCLEOTIDE SEQUENCE [LARGE SCALE GENOMIC DNA]</scope>
    <source>
        <strain evidence="3">cv. Fuchu</strain>
    </source>
</reference>
<sequence length="260" mass="29117">MWAKMEMSPSSLDSQNPGLFSDSDDLNSDEASPDLEGAHRPSPGSDEPQSGYSLSAKTHDMAALSPDALSMLRPTIWTIDEYLQYREKQRLVQFLMALRDQFESLRGAILHRSPLPSMDGVVHELIAKETRLKVNHISPPTQSVTSKPKPQIPLDECSYCQQKGHWKYSCPNWGQSRGQKDFSRSSSSSRASQQYSQHGIQQHSRSFTALAAPTSSDTSLLPSFVEFQQFQQYRAFMATIQGDSTHASDIFFLSHCITLV</sequence>
<feature type="compositionally biased region" description="Low complexity" evidence="1">
    <location>
        <begin position="184"/>
        <end position="197"/>
    </location>
</feature>
<dbReference type="OrthoDB" id="1706811at2759"/>
<organism evidence="2 3">
    <name type="scientific">Actinidia rufa</name>
    <dbReference type="NCBI Taxonomy" id="165716"/>
    <lineage>
        <taxon>Eukaryota</taxon>
        <taxon>Viridiplantae</taxon>
        <taxon>Streptophyta</taxon>
        <taxon>Embryophyta</taxon>
        <taxon>Tracheophyta</taxon>
        <taxon>Spermatophyta</taxon>
        <taxon>Magnoliopsida</taxon>
        <taxon>eudicotyledons</taxon>
        <taxon>Gunneridae</taxon>
        <taxon>Pentapetalae</taxon>
        <taxon>asterids</taxon>
        <taxon>Ericales</taxon>
        <taxon>Actinidiaceae</taxon>
        <taxon>Actinidia</taxon>
    </lineage>
</organism>
<dbReference type="PANTHER" id="PTHR34222">
    <property type="entry name" value="GAG_PRE-INTEGRS DOMAIN-CONTAINING PROTEIN"/>
    <property type="match status" value="1"/>
</dbReference>
<feature type="region of interest" description="Disordered" evidence="1">
    <location>
        <begin position="1"/>
        <end position="53"/>
    </location>
</feature>
<keyword evidence="3" id="KW-1185">Reference proteome</keyword>
<dbReference type="Gene3D" id="4.10.60.10">
    <property type="entry name" value="Zinc finger, CCHC-type"/>
    <property type="match status" value="1"/>
</dbReference>
<keyword evidence="2" id="KW-0418">Kinase</keyword>
<dbReference type="AlphaFoldDB" id="A0A7J0DV31"/>
<evidence type="ECO:0000313" key="3">
    <source>
        <dbReference type="Proteomes" id="UP000585474"/>
    </source>
</evidence>